<dbReference type="EMBL" id="MU827815">
    <property type="protein sequence ID" value="KAJ7323396.1"/>
    <property type="molecule type" value="Genomic_DNA"/>
</dbReference>
<evidence type="ECO:0000313" key="3">
    <source>
        <dbReference type="Proteomes" id="UP001163046"/>
    </source>
</evidence>
<comment type="caution">
    <text evidence="2">The sequence shown here is derived from an EMBL/GenBank/DDBJ whole genome shotgun (WGS) entry which is preliminary data.</text>
</comment>
<sequence>MEEERISILMKYVRGEISFAEWIEAGVGSGDAELEDSGVQDVDGGRGGDEEILESEIAEADDTQIGDIASEDNNEPPGCWTKIKLTNSNKMITVLVTDPIFAKLAEIGSVDAEAGSVPVEPDQVTDSDQFSDLTTLQPAKKSKPPLRMTDLLLQGSAAKSAKKHGGTGVDEFMEENSSPEATEGWTT</sequence>
<proteinExistence type="predicted"/>
<protein>
    <submittedName>
        <fullName evidence="2">Uncharacterized protein</fullName>
    </submittedName>
</protein>
<dbReference type="Proteomes" id="UP001163046">
    <property type="component" value="Unassembled WGS sequence"/>
</dbReference>
<reference evidence="2" key="1">
    <citation type="submission" date="2023-01" db="EMBL/GenBank/DDBJ databases">
        <title>Genome assembly of the deep-sea coral Lophelia pertusa.</title>
        <authorList>
            <person name="Herrera S."/>
            <person name="Cordes E."/>
        </authorList>
    </citation>
    <scope>NUCLEOTIDE SEQUENCE</scope>
    <source>
        <strain evidence="2">USNM1676648</strain>
        <tissue evidence="2">Polyp</tissue>
    </source>
</reference>
<dbReference type="AlphaFoldDB" id="A0A9X0CEP7"/>
<feature type="compositionally biased region" description="Polar residues" evidence="1">
    <location>
        <begin position="124"/>
        <end position="137"/>
    </location>
</feature>
<evidence type="ECO:0000313" key="2">
    <source>
        <dbReference type="EMBL" id="KAJ7323396.1"/>
    </source>
</evidence>
<keyword evidence="3" id="KW-1185">Reference proteome</keyword>
<name>A0A9X0CEP7_9CNID</name>
<accession>A0A9X0CEP7</accession>
<feature type="compositionally biased region" description="Polar residues" evidence="1">
    <location>
        <begin position="175"/>
        <end position="187"/>
    </location>
</feature>
<evidence type="ECO:0000256" key="1">
    <source>
        <dbReference type="SAM" id="MobiDB-lite"/>
    </source>
</evidence>
<organism evidence="2 3">
    <name type="scientific">Desmophyllum pertusum</name>
    <dbReference type="NCBI Taxonomy" id="174260"/>
    <lineage>
        <taxon>Eukaryota</taxon>
        <taxon>Metazoa</taxon>
        <taxon>Cnidaria</taxon>
        <taxon>Anthozoa</taxon>
        <taxon>Hexacorallia</taxon>
        <taxon>Scleractinia</taxon>
        <taxon>Caryophylliina</taxon>
        <taxon>Caryophylliidae</taxon>
        <taxon>Desmophyllum</taxon>
    </lineage>
</organism>
<feature type="region of interest" description="Disordered" evidence="1">
    <location>
        <begin position="115"/>
        <end position="187"/>
    </location>
</feature>
<gene>
    <name evidence="2" type="ORF">OS493_031871</name>
</gene>